<dbReference type="RefSeq" id="WP_120748330.1">
    <property type="nucleotide sequence ID" value="NZ_RBAH01000011.1"/>
</dbReference>
<reference evidence="2 3" key="1">
    <citation type="journal article" date="2007" name="Int. J. Syst. Evol. Microbiol.">
        <title>Paenibacillus ginsengarvi sp. nov., isolated from soil from ginseng cultivation.</title>
        <authorList>
            <person name="Yoon M.H."/>
            <person name="Ten L.N."/>
            <person name="Im W.T."/>
        </authorList>
    </citation>
    <scope>NUCLEOTIDE SEQUENCE [LARGE SCALE GENOMIC DNA]</scope>
    <source>
        <strain evidence="2 3">KCTC 13059</strain>
    </source>
</reference>
<dbReference type="Gene3D" id="2.120.10.30">
    <property type="entry name" value="TolB, C-terminal domain"/>
    <property type="match status" value="1"/>
</dbReference>
<name>A0A3B0CII1_9BACL</name>
<dbReference type="EMBL" id="RBAH01000011">
    <property type="protein sequence ID" value="RKN83786.1"/>
    <property type="molecule type" value="Genomic_DNA"/>
</dbReference>
<dbReference type="SUPFAM" id="SSF69304">
    <property type="entry name" value="Tricorn protease N-terminal domain"/>
    <property type="match status" value="1"/>
</dbReference>
<protein>
    <recommendedName>
        <fullName evidence="4">Copper amine oxidase-like N-terminal domain-containing protein</fullName>
    </recommendedName>
</protein>
<comment type="caution">
    <text evidence="2">The sequence shown here is derived from an EMBL/GenBank/DDBJ whole genome shotgun (WGS) entry which is preliminary data.</text>
</comment>
<keyword evidence="1" id="KW-0732">Signal</keyword>
<evidence type="ECO:0000313" key="2">
    <source>
        <dbReference type="EMBL" id="RKN83786.1"/>
    </source>
</evidence>
<accession>A0A3B0CII1</accession>
<organism evidence="2 3">
    <name type="scientific">Paenibacillus ginsengarvi</name>
    <dbReference type="NCBI Taxonomy" id="400777"/>
    <lineage>
        <taxon>Bacteria</taxon>
        <taxon>Bacillati</taxon>
        <taxon>Bacillota</taxon>
        <taxon>Bacilli</taxon>
        <taxon>Bacillales</taxon>
        <taxon>Paenibacillaceae</taxon>
        <taxon>Paenibacillus</taxon>
    </lineage>
</organism>
<dbReference type="AlphaFoldDB" id="A0A3B0CII1"/>
<feature type="chain" id="PRO_5039720002" description="Copper amine oxidase-like N-terminal domain-containing protein" evidence="1">
    <location>
        <begin position="19"/>
        <end position="536"/>
    </location>
</feature>
<evidence type="ECO:0008006" key="4">
    <source>
        <dbReference type="Google" id="ProtNLM"/>
    </source>
</evidence>
<keyword evidence="3" id="KW-1185">Reference proteome</keyword>
<sequence length="536" mass="59048">MKRQWFATIALASLPVLAAGFGGSSYTALDVKAAVVSSESGIRGVFGLKSPAVLAGNGIGSPARDEQEGAYAAERTDWKPLGLQSLNVQSVSRSNGFRLVFDGPGQPFVKESFAWDGSESMVHIVRRYENVTEDGSVSVYRQDAVIVRPDSRQIRVVPLINATIRDVYSVDSIAGPAGFAPDGRLVVVAVVADSSDDSAFRYRIEAVDLVSGASEVLLDRVPDDVSPDFFAARWLGGNGSVLLINSYRDGKLWRADLSGKSVRFIEGRFSHAWPLFHIVPSPSGDRFWYENRLYDLNGRVVAEAKHEGGMEQHPAYIWNPEGTYTVYMYTDNENEEAVLVQEDGLRIIAPQNLHVMDRDGKTVAKIATGAEQGMYADVIGWLEQPDAAIVAYYRLGRCEGSEPRKTAAAYKLLDMKSRTLRELQRVTSLAELNDPVWVTPQQVIVPPTAAILALERESGLFWSFEQPVAPVPGWTKEAPLWISLDRNGSDSALYQYDDASKSLRTVTPGHVLYRPVFNGRWLFEEGDAEYFALSGL</sequence>
<dbReference type="OrthoDB" id="2516592at2"/>
<evidence type="ECO:0000313" key="3">
    <source>
        <dbReference type="Proteomes" id="UP000282311"/>
    </source>
</evidence>
<evidence type="ECO:0000256" key="1">
    <source>
        <dbReference type="SAM" id="SignalP"/>
    </source>
</evidence>
<dbReference type="InterPro" id="IPR011042">
    <property type="entry name" value="6-blade_b-propeller_TolB-like"/>
</dbReference>
<feature type="signal peptide" evidence="1">
    <location>
        <begin position="1"/>
        <end position="18"/>
    </location>
</feature>
<proteinExistence type="predicted"/>
<gene>
    <name evidence="2" type="ORF">D7M11_16450</name>
</gene>
<dbReference type="Proteomes" id="UP000282311">
    <property type="component" value="Unassembled WGS sequence"/>
</dbReference>